<dbReference type="AlphaFoldDB" id="A0A2U1QL94"/>
<dbReference type="GO" id="GO:0005737">
    <property type="term" value="C:cytoplasm"/>
    <property type="evidence" value="ECO:0007669"/>
    <property type="project" value="TreeGrafter"/>
</dbReference>
<dbReference type="STRING" id="35608.A0A2U1QL94"/>
<evidence type="ECO:0000313" key="2">
    <source>
        <dbReference type="Proteomes" id="UP000245207"/>
    </source>
</evidence>
<dbReference type="PANTHER" id="PTHR18460">
    <property type="entry name" value="TEL2 INTERACTING PROTEIN 1 TTI1 FAMILY MEMBER"/>
    <property type="match status" value="1"/>
</dbReference>
<name>A0A2U1QL94_ARTAN</name>
<dbReference type="EMBL" id="PKPP01000050">
    <property type="protein sequence ID" value="PWA98766.1"/>
    <property type="molecule type" value="Genomic_DNA"/>
</dbReference>
<dbReference type="InterPro" id="IPR052587">
    <property type="entry name" value="TELO2-interacting_protein_1"/>
</dbReference>
<evidence type="ECO:0000313" key="1">
    <source>
        <dbReference type="EMBL" id="PWA98766.1"/>
    </source>
</evidence>
<comment type="caution">
    <text evidence="1">The sequence shown here is derived from an EMBL/GenBank/DDBJ whole genome shotgun (WGS) entry which is preliminary data.</text>
</comment>
<accession>A0A2U1QL94</accession>
<dbReference type="OrthoDB" id="49511at2759"/>
<proteinExistence type="predicted"/>
<keyword evidence="2" id="KW-1185">Reference proteome</keyword>
<organism evidence="1 2">
    <name type="scientific">Artemisia annua</name>
    <name type="common">Sweet wormwood</name>
    <dbReference type="NCBI Taxonomy" id="35608"/>
    <lineage>
        <taxon>Eukaryota</taxon>
        <taxon>Viridiplantae</taxon>
        <taxon>Streptophyta</taxon>
        <taxon>Embryophyta</taxon>
        <taxon>Tracheophyta</taxon>
        <taxon>Spermatophyta</taxon>
        <taxon>Magnoliopsida</taxon>
        <taxon>eudicotyledons</taxon>
        <taxon>Gunneridae</taxon>
        <taxon>Pentapetalae</taxon>
        <taxon>asterids</taxon>
        <taxon>campanulids</taxon>
        <taxon>Asterales</taxon>
        <taxon>Asteraceae</taxon>
        <taxon>Asteroideae</taxon>
        <taxon>Anthemideae</taxon>
        <taxon>Artemisiinae</taxon>
        <taxon>Artemisia</taxon>
    </lineage>
</organism>
<sequence length="116" mass="12844">MLSEDEPTAEISHLNVQVTVLEMIAEISGNKKSALAFESVVKNVIGIVVGIACIGIGGLRDAYVNAFRGIASIDPDLIWLILAHVYYFHHCHQLIIYHHFDTCVVANVVLKMRNTK</sequence>
<dbReference type="Proteomes" id="UP000245207">
    <property type="component" value="Unassembled WGS sequence"/>
</dbReference>
<dbReference type="PANTHER" id="PTHR18460:SF3">
    <property type="entry name" value="TELO2-INTERACTING PROTEIN 1 HOMOLOG"/>
    <property type="match status" value="1"/>
</dbReference>
<protein>
    <submittedName>
        <fullName evidence="1">Armadillo-like helical</fullName>
    </submittedName>
</protein>
<reference evidence="1 2" key="1">
    <citation type="journal article" date="2018" name="Mol. Plant">
        <title>The genome of Artemisia annua provides insight into the evolution of Asteraceae family and artemisinin biosynthesis.</title>
        <authorList>
            <person name="Shen Q."/>
            <person name="Zhang L."/>
            <person name="Liao Z."/>
            <person name="Wang S."/>
            <person name="Yan T."/>
            <person name="Shi P."/>
            <person name="Liu M."/>
            <person name="Fu X."/>
            <person name="Pan Q."/>
            <person name="Wang Y."/>
            <person name="Lv Z."/>
            <person name="Lu X."/>
            <person name="Zhang F."/>
            <person name="Jiang W."/>
            <person name="Ma Y."/>
            <person name="Chen M."/>
            <person name="Hao X."/>
            <person name="Li L."/>
            <person name="Tang Y."/>
            <person name="Lv G."/>
            <person name="Zhou Y."/>
            <person name="Sun X."/>
            <person name="Brodelius P.E."/>
            <person name="Rose J.K.C."/>
            <person name="Tang K."/>
        </authorList>
    </citation>
    <scope>NUCLEOTIDE SEQUENCE [LARGE SCALE GENOMIC DNA]</scope>
    <source>
        <strain evidence="2">cv. Huhao1</strain>
        <tissue evidence="1">Leaf</tissue>
    </source>
</reference>
<gene>
    <name evidence="1" type="ORF">CTI12_AA014860</name>
</gene>